<organism evidence="9 10">
    <name type="scientific">Actibacterium atlanticum</name>
    <dbReference type="NCBI Taxonomy" id="1461693"/>
    <lineage>
        <taxon>Bacteria</taxon>
        <taxon>Pseudomonadati</taxon>
        <taxon>Pseudomonadota</taxon>
        <taxon>Alphaproteobacteria</taxon>
        <taxon>Rhodobacterales</taxon>
        <taxon>Roseobacteraceae</taxon>
        <taxon>Actibacterium</taxon>
    </lineage>
</organism>
<comment type="caution">
    <text evidence="9">The sequence shown here is derived from an EMBL/GenBank/DDBJ whole genome shotgun (WGS) entry which is preliminary data.</text>
</comment>
<dbReference type="InterPro" id="IPR050356">
    <property type="entry name" value="SulA_CellDiv_inhibitor"/>
</dbReference>
<dbReference type="GO" id="GO:0003684">
    <property type="term" value="F:damaged DNA binding"/>
    <property type="evidence" value="ECO:0007669"/>
    <property type="project" value="InterPro"/>
</dbReference>
<evidence type="ECO:0000313" key="10">
    <source>
        <dbReference type="Proteomes" id="UP000024836"/>
    </source>
</evidence>
<evidence type="ECO:0000256" key="4">
    <source>
        <dbReference type="ARBA" id="ARBA00022763"/>
    </source>
</evidence>
<dbReference type="SUPFAM" id="SSF56672">
    <property type="entry name" value="DNA/RNA polymerases"/>
    <property type="match status" value="1"/>
</dbReference>
<accession>A0A058ZJ75</accession>
<evidence type="ECO:0000256" key="1">
    <source>
        <dbReference type="ARBA" id="ARBA00010945"/>
    </source>
</evidence>
<dbReference type="InterPro" id="IPR043502">
    <property type="entry name" value="DNA/RNA_pol_sf"/>
</dbReference>
<dbReference type="eggNOG" id="COG0389">
    <property type="taxonomic scope" value="Bacteria"/>
</dbReference>
<keyword evidence="10" id="KW-1185">Reference proteome</keyword>
<evidence type="ECO:0000256" key="3">
    <source>
        <dbReference type="ARBA" id="ARBA00012417"/>
    </source>
</evidence>
<dbReference type="Gene3D" id="3.30.70.270">
    <property type="match status" value="1"/>
</dbReference>
<comment type="subunit">
    <text evidence="2">Monomer.</text>
</comment>
<evidence type="ECO:0000259" key="7">
    <source>
        <dbReference type="Pfam" id="PF00817"/>
    </source>
</evidence>
<dbReference type="PANTHER" id="PTHR35369">
    <property type="entry name" value="BLR3025 PROTEIN-RELATED"/>
    <property type="match status" value="1"/>
</dbReference>
<dbReference type="CDD" id="cd03468">
    <property type="entry name" value="PolY_like"/>
    <property type="match status" value="1"/>
</dbReference>
<dbReference type="InterPro" id="IPR001126">
    <property type="entry name" value="UmuC"/>
</dbReference>
<evidence type="ECO:0000256" key="6">
    <source>
        <dbReference type="ARBA" id="ARBA00049244"/>
    </source>
</evidence>
<dbReference type="Gene3D" id="1.10.150.20">
    <property type="entry name" value="5' to 3' exonuclease, C-terminal subdomain"/>
    <property type="match status" value="1"/>
</dbReference>
<comment type="similarity">
    <text evidence="1">Belongs to the DNA polymerase type-Y family.</text>
</comment>
<name>A0A058ZJ75_9RHOB</name>
<comment type="catalytic activity">
    <reaction evidence="6">
        <text>DNA(n) + a 2'-deoxyribonucleoside 5'-triphosphate = DNA(n+1) + diphosphate</text>
        <dbReference type="Rhea" id="RHEA:22508"/>
        <dbReference type="Rhea" id="RHEA-COMP:17339"/>
        <dbReference type="Rhea" id="RHEA-COMP:17340"/>
        <dbReference type="ChEBI" id="CHEBI:33019"/>
        <dbReference type="ChEBI" id="CHEBI:61560"/>
        <dbReference type="ChEBI" id="CHEBI:173112"/>
        <dbReference type="EC" id="2.7.7.7"/>
    </reaction>
</comment>
<protein>
    <recommendedName>
        <fullName evidence="3">DNA-directed DNA polymerase</fullName>
        <ecNumber evidence="3">2.7.7.7</ecNumber>
    </recommendedName>
</protein>
<dbReference type="GO" id="GO:0006281">
    <property type="term" value="P:DNA repair"/>
    <property type="evidence" value="ECO:0007669"/>
    <property type="project" value="InterPro"/>
</dbReference>
<feature type="domain" description="DNA polymerase Y-family little finger" evidence="8">
    <location>
        <begin position="229"/>
        <end position="334"/>
    </location>
</feature>
<sequence length="481" mass="53399">MWFPRLASDRALRARPIDAPFALTLKHSNAERLQCLNVQAERAGLHRGMSYADARAFCPDLITRPSEPVQEARFLQTLRRWATRWCPWVGLDGADGLVLDVTGAAHLWGGEAQMLAEMRQRLLRAGLTVQLGLGDTRGAAWALAHHGEGVAAPGDMGAALADLPVAALRLEAAQDVALQRLGLRTVGDLAAADRAPLTRRFGPSLLLRLDQALGAVPESITPQPDPPHYGMRMTLPEPIGLVDDLMAGIGRLLAPLCERLLAHDAGARALCVTLRRVDQDSQQIELRLARPLRDPQRILPLFERGVGTVDAGYGIDQIRLEATQVEPLKPRQVSHIAAKGQDRLDDLISRIGTRIGLENIQRFLPADSHIPERSFIIAPAAFSTPQSGWASLRPRPVRLFPPEPVAGHGARPPRQFRWRRMSLTTARATGPERLAPEWWLADENWRSGVRDYWQVETRQGRRLWMYHTPQNPGWFVQGEFA</sequence>
<comment type="function">
    <text evidence="5">Poorly processive, error-prone DNA polymerase involved in untargeted mutagenesis. Copies undamaged DNA at stalled replication forks, which arise in vivo from mismatched or misaligned primer ends. These misaligned primers can be extended by PolIV. Exhibits no 3'-5' exonuclease (proofreading) activity. May be involved in translesional synthesis, in conjunction with the beta clamp from PolIII.</text>
</comment>
<gene>
    <name evidence="9" type="ORF">ATO10_10025</name>
</gene>
<dbReference type="Gene3D" id="3.40.1170.60">
    <property type="match status" value="1"/>
</dbReference>
<dbReference type="EC" id="2.7.7.7" evidence="3"/>
<dbReference type="Pfam" id="PF11799">
    <property type="entry name" value="IMS_C"/>
    <property type="match status" value="1"/>
</dbReference>
<dbReference type="Pfam" id="PF00817">
    <property type="entry name" value="IMS"/>
    <property type="match status" value="1"/>
</dbReference>
<evidence type="ECO:0000256" key="5">
    <source>
        <dbReference type="ARBA" id="ARBA00025589"/>
    </source>
</evidence>
<evidence type="ECO:0000256" key="2">
    <source>
        <dbReference type="ARBA" id="ARBA00011245"/>
    </source>
</evidence>
<dbReference type="EMBL" id="AQQY01000006">
    <property type="protein sequence ID" value="KCV81674.1"/>
    <property type="molecule type" value="Genomic_DNA"/>
</dbReference>
<dbReference type="AlphaFoldDB" id="A0A058ZJ75"/>
<reference evidence="9 10" key="1">
    <citation type="submission" date="2013-04" db="EMBL/GenBank/DDBJ databases">
        <title>Shimia sp. 22II-S11-Z10 Genome Sequencing.</title>
        <authorList>
            <person name="Lai Q."/>
            <person name="Li G."/>
            <person name="Shao Z."/>
        </authorList>
    </citation>
    <scope>NUCLEOTIDE SEQUENCE [LARGE SCALE GENOMIC DNA]</scope>
    <source>
        <strain evidence="10">22II-S11-Z10</strain>
    </source>
</reference>
<keyword evidence="4" id="KW-0227">DNA damage</keyword>
<feature type="domain" description="UmuC" evidence="7">
    <location>
        <begin position="19"/>
        <end position="142"/>
    </location>
</feature>
<dbReference type="InterPro" id="IPR043128">
    <property type="entry name" value="Rev_trsase/Diguanyl_cyclase"/>
</dbReference>
<dbReference type="InterPro" id="IPR017961">
    <property type="entry name" value="DNA_pol_Y-fam_little_finger"/>
</dbReference>
<dbReference type="STRING" id="1461693.ATO10_10025"/>
<proteinExistence type="inferred from homology"/>
<evidence type="ECO:0000313" key="9">
    <source>
        <dbReference type="EMBL" id="KCV81674.1"/>
    </source>
</evidence>
<dbReference type="Proteomes" id="UP000024836">
    <property type="component" value="Unassembled WGS sequence"/>
</dbReference>
<evidence type="ECO:0000259" key="8">
    <source>
        <dbReference type="Pfam" id="PF11799"/>
    </source>
</evidence>
<dbReference type="PANTHER" id="PTHR35369:SF2">
    <property type="entry name" value="BLR3025 PROTEIN"/>
    <property type="match status" value="1"/>
</dbReference>
<dbReference type="PATRIC" id="fig|1461693.3.peg.2029"/>